<protein>
    <submittedName>
        <fullName evidence="5">Hemolysin-type calcium-binding repeat (2 copies) (Modular protein)</fullName>
    </submittedName>
</protein>
<dbReference type="InterPro" id="IPR050557">
    <property type="entry name" value="RTX_toxin/Mannuronan_C5-epim"/>
</dbReference>
<dbReference type="PROSITE" id="PS00330">
    <property type="entry name" value="HEMOLYSIN_CALCIUM"/>
    <property type="match status" value="2"/>
</dbReference>
<dbReference type="InterPro" id="IPR018511">
    <property type="entry name" value="Hemolysin-typ_Ca-bd_CS"/>
</dbReference>
<feature type="compositionally biased region" description="Polar residues" evidence="4">
    <location>
        <begin position="156"/>
        <end position="165"/>
    </location>
</feature>
<proteinExistence type="predicted"/>
<evidence type="ECO:0000256" key="3">
    <source>
        <dbReference type="ARBA" id="ARBA00022837"/>
    </source>
</evidence>
<dbReference type="RefSeq" id="WP_087143661.1">
    <property type="nucleotide sequence ID" value="NZ_FUKI01000113.1"/>
</dbReference>
<gene>
    <name evidence="5" type="ORF">CRENPOLYSF1_380002</name>
</gene>
<dbReference type="InterPro" id="IPR001343">
    <property type="entry name" value="Hemolysn_Ca-bd"/>
</dbReference>
<dbReference type="PRINTS" id="PR00313">
    <property type="entry name" value="CABNDNGRPT"/>
</dbReference>
<dbReference type="Pfam" id="PF00353">
    <property type="entry name" value="HemolysinCabind"/>
    <property type="match status" value="3"/>
</dbReference>
<accession>A0A1R4HB07</accession>
<reference evidence="6" key="1">
    <citation type="submission" date="2017-02" db="EMBL/GenBank/DDBJ databases">
        <authorList>
            <person name="Daims H."/>
        </authorList>
    </citation>
    <scope>NUCLEOTIDE SEQUENCE [LARGE SCALE GENOMIC DNA]</scope>
</reference>
<sequence>MATTKSVIYTHAHKSQQTSEADIYGGSNKNDFWRGGNGDDTAWGNAGSDALYGGNGDDKLYGGSGKDKLYGEDGNDDMNGGSDNDQMWGGNGDDEMKGANQNDSLWGGKGDDTLWGGSGNDKLYGEEGNDEIYGDIGNDDLDGGKGNDHLYGGEGTNSLNGGQGQDTYHLTPAQLASSAILTPAQLASSAQLPHDQYNVDTVVIGAGDSSMSYGIGDISLDNFILSSDRVEGFDSYDKLDLPGAGVVPNMTINTPFDTAHFDNMAIKDGILTLYKGDVPVNVDSYLLANEAGKFMINNFLSNALTSGSTDMYDRAFGFNLTIGTENHTLVIESDSNTNSLIVVDLVGGVTELTNSQII</sequence>
<dbReference type="PANTHER" id="PTHR38340">
    <property type="entry name" value="S-LAYER PROTEIN"/>
    <property type="match status" value="1"/>
</dbReference>
<feature type="region of interest" description="Disordered" evidence="4">
    <location>
        <begin position="1"/>
        <end position="25"/>
    </location>
</feature>
<feature type="region of interest" description="Disordered" evidence="4">
    <location>
        <begin position="63"/>
        <end position="165"/>
    </location>
</feature>
<dbReference type="PANTHER" id="PTHR38340:SF1">
    <property type="entry name" value="S-LAYER PROTEIN"/>
    <property type="match status" value="1"/>
</dbReference>
<dbReference type="OrthoDB" id="4194109at2"/>
<dbReference type="InterPro" id="IPR011049">
    <property type="entry name" value="Serralysin-like_metalloprot_C"/>
</dbReference>
<name>A0A1R4HB07_9GAMM</name>
<dbReference type="Proteomes" id="UP000195667">
    <property type="component" value="Unassembled WGS sequence"/>
</dbReference>
<dbReference type="Gene3D" id="2.150.10.10">
    <property type="entry name" value="Serralysin-like metalloprotease, C-terminal"/>
    <property type="match status" value="3"/>
</dbReference>
<comment type="subcellular location">
    <subcellularLocation>
        <location evidence="1">Secreted</location>
    </subcellularLocation>
</comment>
<dbReference type="EMBL" id="FUKI01000113">
    <property type="protein sequence ID" value="SJM93050.1"/>
    <property type="molecule type" value="Genomic_DNA"/>
</dbReference>
<evidence type="ECO:0000313" key="6">
    <source>
        <dbReference type="Proteomes" id="UP000195667"/>
    </source>
</evidence>
<keyword evidence="6" id="KW-1185">Reference proteome</keyword>
<organism evidence="5 6">
    <name type="scientific">Crenothrix polyspora</name>
    <dbReference type="NCBI Taxonomy" id="360316"/>
    <lineage>
        <taxon>Bacteria</taxon>
        <taxon>Pseudomonadati</taxon>
        <taxon>Pseudomonadota</taxon>
        <taxon>Gammaproteobacteria</taxon>
        <taxon>Methylococcales</taxon>
        <taxon>Crenotrichaceae</taxon>
        <taxon>Crenothrix</taxon>
    </lineage>
</organism>
<evidence type="ECO:0000256" key="4">
    <source>
        <dbReference type="SAM" id="MobiDB-lite"/>
    </source>
</evidence>
<evidence type="ECO:0000313" key="5">
    <source>
        <dbReference type="EMBL" id="SJM93050.1"/>
    </source>
</evidence>
<keyword evidence="2" id="KW-0964">Secreted</keyword>
<keyword evidence="3" id="KW-0106">Calcium</keyword>
<dbReference type="AlphaFoldDB" id="A0A1R4HB07"/>
<feature type="compositionally biased region" description="Acidic residues" evidence="4">
    <location>
        <begin position="127"/>
        <end position="141"/>
    </location>
</feature>
<dbReference type="GO" id="GO:0005509">
    <property type="term" value="F:calcium ion binding"/>
    <property type="evidence" value="ECO:0007669"/>
    <property type="project" value="InterPro"/>
</dbReference>
<evidence type="ECO:0000256" key="1">
    <source>
        <dbReference type="ARBA" id="ARBA00004613"/>
    </source>
</evidence>
<evidence type="ECO:0000256" key="2">
    <source>
        <dbReference type="ARBA" id="ARBA00022525"/>
    </source>
</evidence>
<dbReference type="SUPFAM" id="SSF51120">
    <property type="entry name" value="beta-Roll"/>
    <property type="match status" value="1"/>
</dbReference>
<dbReference type="GO" id="GO:0005576">
    <property type="term" value="C:extracellular region"/>
    <property type="evidence" value="ECO:0007669"/>
    <property type="project" value="UniProtKB-SubCell"/>
</dbReference>